<evidence type="ECO:0000313" key="2">
    <source>
        <dbReference type="Proteomes" id="UP000076552"/>
    </source>
</evidence>
<sequence>MPPSPESVIALAKAKGYRKDAYKDQDGQTKLERYRSNTTAMHETVLRRFAIWSWSRLRDEAELSGATPPDFQSARHWLLRKGAPAPSLTEAKDFFRFYIESSKGRVAKNGKPTAESMVGIAEIFYRAFTCETQTETNEAQRSEVYHWLRHVLTAHRVIEDKKKPKHNLDVVALDRILHVIWSGLDVGHERMRIQLHFILMVYATTGARAGALFAGKVTYRKLIGQDIELVQKRKTEGDGYFFFFRFDQRFVKNNRNVENQPFGTTMHEHPVLLHNVEALLEALIFADNALFGLESLKDLWDLDIVPGDNENILRWNEEVLDLPILRKIERDGTVSKEQMSLEVFQRAFRKILDLAGYIDVAASVHQIRRHLGKKIDERYTEVQRSQHITHSDVRIFGASYVANCSSVDGLSAFFGENPDHTAVEFFQGIEKFREQGAPTALPAASERALWQNEEVVALEKELTLVKGSSKERQVSSALHSLRRRLRANALTKYRRDWVRERRDWKILTRGKVQPALGPVRSNQLTPFIPELERVERLMASMSKLGKPSMRQAVQDLYSLASKDCTVLYYPGEEPIGGGCRFCGTHLSKMYVISFSFTVQY</sequence>
<dbReference type="InterPro" id="IPR021842">
    <property type="entry name" value="DUF3435"/>
</dbReference>
<protein>
    <submittedName>
        <fullName evidence="1">Uncharacterized protein</fullName>
    </submittedName>
</protein>
<reference evidence="1 2" key="1">
    <citation type="submission" date="2015-06" db="EMBL/GenBank/DDBJ databases">
        <title>Survival trade-offs in plant roots during colonization by closely related pathogenic and mutualistic fungi.</title>
        <authorList>
            <person name="Hacquard S."/>
            <person name="Kracher B."/>
            <person name="Hiruma K."/>
            <person name="Weinman A."/>
            <person name="Muench P."/>
            <person name="Garrido Oter R."/>
            <person name="Ver Loren van Themaat E."/>
            <person name="Dallerey J.-F."/>
            <person name="Damm U."/>
            <person name="Henrissat B."/>
            <person name="Lespinet O."/>
            <person name="Thon M."/>
            <person name="Kemen E."/>
            <person name="McHardy A.C."/>
            <person name="Schulze-Lefert P."/>
            <person name="O'Connell R.J."/>
        </authorList>
    </citation>
    <scope>NUCLEOTIDE SEQUENCE [LARGE SCALE GENOMIC DNA]</scope>
    <source>
        <strain evidence="1 2">0861</strain>
    </source>
</reference>
<dbReference type="PANTHER" id="PTHR37535:SF3">
    <property type="entry name" value="FLUG DOMAIN-CONTAINING PROTEIN"/>
    <property type="match status" value="1"/>
</dbReference>
<accession>A0A166WEK6</accession>
<name>A0A166WEK6_9PEZI</name>
<dbReference type="EMBL" id="LFIV01000022">
    <property type="protein sequence ID" value="KZL75594.1"/>
    <property type="molecule type" value="Genomic_DNA"/>
</dbReference>
<proteinExistence type="predicted"/>
<comment type="caution">
    <text evidence="1">The sequence shown here is derived from an EMBL/GenBank/DDBJ whole genome shotgun (WGS) entry which is preliminary data.</text>
</comment>
<dbReference type="Pfam" id="PF11917">
    <property type="entry name" value="DUF3435"/>
    <property type="match status" value="1"/>
</dbReference>
<gene>
    <name evidence="1" type="ORF">CT0861_11957</name>
</gene>
<organism evidence="1 2">
    <name type="scientific">Colletotrichum tofieldiae</name>
    <dbReference type="NCBI Taxonomy" id="708197"/>
    <lineage>
        <taxon>Eukaryota</taxon>
        <taxon>Fungi</taxon>
        <taxon>Dikarya</taxon>
        <taxon>Ascomycota</taxon>
        <taxon>Pezizomycotina</taxon>
        <taxon>Sordariomycetes</taxon>
        <taxon>Hypocreomycetidae</taxon>
        <taxon>Glomerellales</taxon>
        <taxon>Glomerellaceae</taxon>
        <taxon>Colletotrichum</taxon>
        <taxon>Colletotrichum spaethianum species complex</taxon>
    </lineage>
</organism>
<dbReference type="AlphaFoldDB" id="A0A166WEK6"/>
<keyword evidence="2" id="KW-1185">Reference proteome</keyword>
<evidence type="ECO:0000313" key="1">
    <source>
        <dbReference type="EMBL" id="KZL75594.1"/>
    </source>
</evidence>
<dbReference type="STRING" id="708197.A0A166WEK6"/>
<dbReference type="Proteomes" id="UP000076552">
    <property type="component" value="Unassembled WGS sequence"/>
</dbReference>
<dbReference type="PANTHER" id="PTHR37535">
    <property type="entry name" value="FLUG DOMAIN PROTEIN"/>
    <property type="match status" value="1"/>
</dbReference>